<proteinExistence type="predicted"/>
<dbReference type="RefSeq" id="WP_330195837.1">
    <property type="nucleotide sequence ID" value="NZ_JAZDRO010000002.1"/>
</dbReference>
<organism evidence="1 2">
    <name type="scientific">Hyphobacterium marinum</name>
    <dbReference type="NCBI Taxonomy" id="3116574"/>
    <lineage>
        <taxon>Bacteria</taxon>
        <taxon>Pseudomonadati</taxon>
        <taxon>Pseudomonadota</taxon>
        <taxon>Alphaproteobacteria</taxon>
        <taxon>Maricaulales</taxon>
        <taxon>Maricaulaceae</taxon>
        <taxon>Hyphobacterium</taxon>
    </lineage>
</organism>
<accession>A0ABU7LYF2</accession>
<gene>
    <name evidence="1" type="ORF">V0U35_06350</name>
</gene>
<dbReference type="InterPro" id="IPR011990">
    <property type="entry name" value="TPR-like_helical_dom_sf"/>
</dbReference>
<sequence>MTDITPDRILTFWFEDTPRKNHFVSTPAFDAKVRRLFAAAIEREARRCGEEGHPWLGDADEALALIILFDQFTRNVWRGSGKAFAFDPLARKAAEAMIAAGFDWAVHEDRRAFVYMPFMHSEDLADQDRCIALCAERLPDGNNTVEHARKHREVIAQFRRFPYRNDALGRVSTPAERNYLRSGGYAPGSKGPANSS</sequence>
<evidence type="ECO:0000313" key="2">
    <source>
        <dbReference type="Proteomes" id="UP001310692"/>
    </source>
</evidence>
<dbReference type="Gene3D" id="1.20.58.320">
    <property type="entry name" value="TPR-like"/>
    <property type="match status" value="1"/>
</dbReference>
<dbReference type="EMBL" id="JAZDRO010000002">
    <property type="protein sequence ID" value="MEE2566297.1"/>
    <property type="molecule type" value="Genomic_DNA"/>
</dbReference>
<reference evidence="1 2" key="1">
    <citation type="submission" date="2024-01" db="EMBL/GenBank/DDBJ databases">
        <title>Hyphobacterium bacterium isolated from marine sediment.</title>
        <authorList>
            <person name="Zhao S."/>
        </authorList>
    </citation>
    <scope>NUCLEOTIDE SEQUENCE [LARGE SCALE GENOMIC DNA]</scope>
    <source>
        <strain evidence="1 2">Y60-23</strain>
    </source>
</reference>
<dbReference type="Gene3D" id="1.25.40.10">
    <property type="entry name" value="Tetratricopeptide repeat domain"/>
    <property type="match status" value="1"/>
</dbReference>
<dbReference type="Pfam" id="PF06041">
    <property type="entry name" value="DUF924"/>
    <property type="match status" value="1"/>
</dbReference>
<evidence type="ECO:0000313" key="1">
    <source>
        <dbReference type="EMBL" id="MEE2566297.1"/>
    </source>
</evidence>
<comment type="caution">
    <text evidence="1">The sequence shown here is derived from an EMBL/GenBank/DDBJ whole genome shotgun (WGS) entry which is preliminary data.</text>
</comment>
<protein>
    <submittedName>
        <fullName evidence="1">DUF924 family protein</fullName>
    </submittedName>
</protein>
<keyword evidence="2" id="KW-1185">Reference proteome</keyword>
<dbReference type="SUPFAM" id="SSF48452">
    <property type="entry name" value="TPR-like"/>
    <property type="match status" value="1"/>
</dbReference>
<name>A0ABU7LYF2_9PROT</name>
<dbReference type="InterPro" id="IPR010323">
    <property type="entry name" value="DUF924"/>
</dbReference>
<dbReference type="Proteomes" id="UP001310692">
    <property type="component" value="Unassembled WGS sequence"/>
</dbReference>